<evidence type="ECO:0000313" key="2">
    <source>
        <dbReference type="Proteomes" id="UP001232063"/>
    </source>
</evidence>
<dbReference type="EMBL" id="JASJOU010000018">
    <property type="protein sequence ID" value="MDJ1505805.1"/>
    <property type="molecule type" value="Genomic_DNA"/>
</dbReference>
<accession>A0AAE3R9N4</accession>
<name>A0AAE3R9N4_9BACT</name>
<comment type="caution">
    <text evidence="1">The sequence shown here is derived from an EMBL/GenBank/DDBJ whole genome shotgun (WGS) entry which is preliminary data.</text>
</comment>
<proteinExistence type="predicted"/>
<keyword evidence="2" id="KW-1185">Reference proteome</keyword>
<sequence>MKITGHFINEIITTLYHFYPRNISPWSINYETSLEILNQTLTHKKYEGSKANWEDFLNYISETYPNSFVQDRNYTPSICSCYKVIISFWNMSGNDYTVVFHYSNLMPYHAYYINEKKHKPETVHEEHPPMTDAMLEELYRNPPPPPPFERYWNQSPSAIAPIVDQILEAYPKFLPRLQLFPTELLHYRVLQIGTQRREMHEATIFDLLFTDVWEDA</sequence>
<gene>
    <name evidence="1" type="ORF">QNI22_34430</name>
</gene>
<dbReference type="Proteomes" id="UP001232063">
    <property type="component" value="Unassembled WGS sequence"/>
</dbReference>
<dbReference type="RefSeq" id="WP_314518238.1">
    <property type="nucleotide sequence ID" value="NZ_JASJOU010000018.1"/>
</dbReference>
<evidence type="ECO:0000313" key="1">
    <source>
        <dbReference type="EMBL" id="MDJ1505805.1"/>
    </source>
</evidence>
<organism evidence="1 2">
    <name type="scientific">Xanthocytophaga agilis</name>
    <dbReference type="NCBI Taxonomy" id="3048010"/>
    <lineage>
        <taxon>Bacteria</taxon>
        <taxon>Pseudomonadati</taxon>
        <taxon>Bacteroidota</taxon>
        <taxon>Cytophagia</taxon>
        <taxon>Cytophagales</taxon>
        <taxon>Rhodocytophagaceae</taxon>
        <taxon>Xanthocytophaga</taxon>
    </lineage>
</organism>
<protein>
    <submittedName>
        <fullName evidence="1">Uncharacterized protein</fullName>
    </submittedName>
</protein>
<reference evidence="1" key="1">
    <citation type="submission" date="2023-05" db="EMBL/GenBank/DDBJ databases">
        <authorList>
            <person name="Zhang X."/>
        </authorList>
    </citation>
    <scope>NUCLEOTIDE SEQUENCE</scope>
    <source>
        <strain evidence="1">BD1B2-1</strain>
    </source>
</reference>
<dbReference type="AlphaFoldDB" id="A0AAE3R9N4"/>